<organism evidence="1 2">
    <name type="scientific">Wallemia hederae</name>
    <dbReference type="NCBI Taxonomy" id="1540922"/>
    <lineage>
        <taxon>Eukaryota</taxon>
        <taxon>Fungi</taxon>
        <taxon>Dikarya</taxon>
        <taxon>Basidiomycota</taxon>
        <taxon>Wallemiomycotina</taxon>
        <taxon>Wallemiomycetes</taxon>
        <taxon>Wallemiales</taxon>
        <taxon>Wallemiaceae</taxon>
        <taxon>Wallemia</taxon>
    </lineage>
</organism>
<comment type="caution">
    <text evidence="1">The sequence shown here is derived from an EMBL/GenBank/DDBJ whole genome shotgun (WGS) entry which is preliminary data.</text>
</comment>
<dbReference type="EMBL" id="SPNW01000011">
    <property type="protein sequence ID" value="TIA91588.1"/>
    <property type="molecule type" value="Genomic_DNA"/>
</dbReference>
<keyword evidence="2" id="KW-1185">Reference proteome</keyword>
<gene>
    <name evidence="1" type="ORF">E3P99_00997</name>
</gene>
<sequence>MDAFSQLPDELIRRILHAHGHSPTLRLVSKKLYRLCNKQCSIAVSSPKSINSDITQYTDHLNTLWSYAVFLETLYLSSSPLLTRITHLDLNLAHFTNNSDTRLPVCTRYASYIPLMRVLYSLTLTLDILSLGDDIGALIGKSDSVEDLTVVLHRITLHSAANLATAIAYNYPRLKVLRIHRPTLVTMPGFDRQTEHHFIATFNALDPDTLRKPNTILFKNYDIENNTVCTHTKLNYIHTYNRKKDVLTESASKQRRQYALRKYYPGHSLHVDDVQSHGSLDIVAAEFDTLDTDIQNSCRVAPFVRDTVRVLLHEKQHQQSLYRRYSIRERLETLYPGLIADCVHTYHLLTSEW</sequence>
<protein>
    <submittedName>
        <fullName evidence="1">Uncharacterized protein</fullName>
    </submittedName>
</protein>
<reference evidence="1 2" key="1">
    <citation type="submission" date="2019-03" db="EMBL/GenBank/DDBJ databases">
        <title>Sequencing 23 genomes of Wallemia ichthyophaga.</title>
        <authorList>
            <person name="Gostincar C."/>
        </authorList>
    </citation>
    <scope>NUCLEOTIDE SEQUENCE [LARGE SCALE GENOMIC DNA]</scope>
    <source>
        <strain evidence="1 2">EXF-5753</strain>
    </source>
</reference>
<dbReference type="AlphaFoldDB" id="A0A4T0FSS5"/>
<dbReference type="Proteomes" id="UP000310189">
    <property type="component" value="Unassembled WGS sequence"/>
</dbReference>
<evidence type="ECO:0000313" key="2">
    <source>
        <dbReference type="Proteomes" id="UP000310189"/>
    </source>
</evidence>
<accession>A0A4T0FSS5</accession>
<evidence type="ECO:0000313" key="1">
    <source>
        <dbReference type="EMBL" id="TIA91588.1"/>
    </source>
</evidence>
<proteinExistence type="predicted"/>
<name>A0A4T0FSS5_9BASI</name>